<evidence type="ECO:0000313" key="2">
    <source>
        <dbReference type="Proteomes" id="UP000053328"/>
    </source>
</evidence>
<keyword evidence="2" id="KW-1185">Reference proteome</keyword>
<proteinExistence type="predicted"/>
<dbReference type="RefSeq" id="XP_016231833.1">
    <property type="nucleotide sequence ID" value="XM_016385231.1"/>
</dbReference>
<evidence type="ECO:0000313" key="1">
    <source>
        <dbReference type="EMBL" id="KIW11617.1"/>
    </source>
</evidence>
<sequence>MTQPLRLNVARDSDSECRIIISFSHKASARKYYEYLKQKENSSENRKFGGLALSEYIVSMELPSDITLEFPENSSDVVLAFDDKDKAVAWEKEMILWEKRMNQTENRRSISRSLTVGGLNEKMGRPPPIGTFVIVGPPMTNRLQRSHRFFAHRF</sequence>
<dbReference type="VEuPathDB" id="FungiDB:PV08_10919"/>
<dbReference type="GeneID" id="27338002"/>
<gene>
    <name evidence="1" type="ORF">PV08_10919</name>
</gene>
<dbReference type="Proteomes" id="UP000053328">
    <property type="component" value="Unassembled WGS sequence"/>
</dbReference>
<dbReference type="OrthoDB" id="4540708at2759"/>
<dbReference type="HOGENOM" id="CLU_1887194_0_0_1"/>
<accession>A0A0D1ZF59</accession>
<organism evidence="1 2">
    <name type="scientific">Exophiala spinifera</name>
    <dbReference type="NCBI Taxonomy" id="91928"/>
    <lineage>
        <taxon>Eukaryota</taxon>
        <taxon>Fungi</taxon>
        <taxon>Dikarya</taxon>
        <taxon>Ascomycota</taxon>
        <taxon>Pezizomycotina</taxon>
        <taxon>Eurotiomycetes</taxon>
        <taxon>Chaetothyriomycetidae</taxon>
        <taxon>Chaetothyriales</taxon>
        <taxon>Herpotrichiellaceae</taxon>
        <taxon>Exophiala</taxon>
    </lineage>
</organism>
<name>A0A0D1ZF59_9EURO</name>
<reference evidence="1 2" key="1">
    <citation type="submission" date="2015-01" db="EMBL/GenBank/DDBJ databases">
        <title>The Genome Sequence of Exophiala spinifera CBS89968.</title>
        <authorList>
            <consortium name="The Broad Institute Genomics Platform"/>
            <person name="Cuomo C."/>
            <person name="de Hoog S."/>
            <person name="Gorbushina A."/>
            <person name="Stielow B."/>
            <person name="Teixiera M."/>
            <person name="Abouelleil A."/>
            <person name="Chapman S.B."/>
            <person name="Priest M."/>
            <person name="Young S.K."/>
            <person name="Wortman J."/>
            <person name="Nusbaum C."/>
            <person name="Birren B."/>
        </authorList>
    </citation>
    <scope>NUCLEOTIDE SEQUENCE [LARGE SCALE GENOMIC DNA]</scope>
    <source>
        <strain evidence="1 2">CBS 89968</strain>
    </source>
</reference>
<protein>
    <submittedName>
        <fullName evidence="1">Uncharacterized protein</fullName>
    </submittedName>
</protein>
<dbReference type="AlphaFoldDB" id="A0A0D1ZF59"/>
<dbReference type="EMBL" id="KN847499">
    <property type="protein sequence ID" value="KIW11617.1"/>
    <property type="molecule type" value="Genomic_DNA"/>
</dbReference>